<evidence type="ECO:0000256" key="1">
    <source>
        <dbReference type="SAM" id="MobiDB-lite"/>
    </source>
</evidence>
<protein>
    <submittedName>
        <fullName evidence="2">Uncharacterized protein</fullName>
    </submittedName>
</protein>
<gene>
    <name evidence="2" type="ORF">MARPO_0006s0073</name>
</gene>
<proteinExistence type="predicted"/>
<feature type="compositionally biased region" description="Basic residues" evidence="1">
    <location>
        <begin position="98"/>
        <end position="108"/>
    </location>
</feature>
<feature type="region of interest" description="Disordered" evidence="1">
    <location>
        <begin position="83"/>
        <end position="179"/>
    </location>
</feature>
<keyword evidence="3" id="KW-1185">Reference proteome</keyword>
<evidence type="ECO:0000313" key="2">
    <source>
        <dbReference type="EMBL" id="PTQ48034.1"/>
    </source>
</evidence>
<name>A0A2R6XPJ8_MARPO</name>
<sequence>MLWLSVCLSTVVHPRNKAENVGHISTRPAPRLAGPGLGLGLAAAGWLVWSGLAGSVGGRGNGRLGGCLFKTRRLCALGLYPRGEPDDEDASVQTSKGGRQRRRGRRRTREQEGGARSVALSGQEEEESDDKTGGRTAGRDCLIGRRGWGGAGGRAAGGGRRRRRRDGPRMPRMKGLGEG</sequence>
<evidence type="ECO:0000313" key="3">
    <source>
        <dbReference type="Proteomes" id="UP000244005"/>
    </source>
</evidence>
<dbReference type="EMBL" id="KZ772678">
    <property type="protein sequence ID" value="PTQ48034.1"/>
    <property type="molecule type" value="Genomic_DNA"/>
</dbReference>
<dbReference type="Proteomes" id="UP000244005">
    <property type="component" value="Unassembled WGS sequence"/>
</dbReference>
<feature type="compositionally biased region" description="Gly residues" evidence="1">
    <location>
        <begin position="146"/>
        <end position="158"/>
    </location>
</feature>
<accession>A0A2R6XPJ8</accession>
<dbReference type="AlphaFoldDB" id="A0A2R6XPJ8"/>
<organism evidence="2 3">
    <name type="scientific">Marchantia polymorpha</name>
    <name type="common">Common liverwort</name>
    <name type="synonym">Marchantia aquatica</name>
    <dbReference type="NCBI Taxonomy" id="3197"/>
    <lineage>
        <taxon>Eukaryota</taxon>
        <taxon>Viridiplantae</taxon>
        <taxon>Streptophyta</taxon>
        <taxon>Embryophyta</taxon>
        <taxon>Marchantiophyta</taxon>
        <taxon>Marchantiopsida</taxon>
        <taxon>Marchantiidae</taxon>
        <taxon>Marchantiales</taxon>
        <taxon>Marchantiaceae</taxon>
        <taxon>Marchantia</taxon>
    </lineage>
</organism>
<reference evidence="3" key="1">
    <citation type="journal article" date="2017" name="Cell">
        <title>Insights into land plant evolution garnered from the Marchantia polymorpha genome.</title>
        <authorList>
            <person name="Bowman J.L."/>
            <person name="Kohchi T."/>
            <person name="Yamato K.T."/>
            <person name="Jenkins J."/>
            <person name="Shu S."/>
            <person name="Ishizaki K."/>
            <person name="Yamaoka S."/>
            <person name="Nishihama R."/>
            <person name="Nakamura Y."/>
            <person name="Berger F."/>
            <person name="Adam C."/>
            <person name="Aki S.S."/>
            <person name="Althoff F."/>
            <person name="Araki T."/>
            <person name="Arteaga-Vazquez M.A."/>
            <person name="Balasubrmanian S."/>
            <person name="Barry K."/>
            <person name="Bauer D."/>
            <person name="Boehm C.R."/>
            <person name="Briginshaw L."/>
            <person name="Caballero-Perez J."/>
            <person name="Catarino B."/>
            <person name="Chen F."/>
            <person name="Chiyoda S."/>
            <person name="Chovatia M."/>
            <person name="Davies K.M."/>
            <person name="Delmans M."/>
            <person name="Demura T."/>
            <person name="Dierschke T."/>
            <person name="Dolan L."/>
            <person name="Dorantes-Acosta A.E."/>
            <person name="Eklund D.M."/>
            <person name="Florent S.N."/>
            <person name="Flores-Sandoval E."/>
            <person name="Fujiyama A."/>
            <person name="Fukuzawa H."/>
            <person name="Galik B."/>
            <person name="Grimanelli D."/>
            <person name="Grimwood J."/>
            <person name="Grossniklaus U."/>
            <person name="Hamada T."/>
            <person name="Haseloff J."/>
            <person name="Hetherington A.J."/>
            <person name="Higo A."/>
            <person name="Hirakawa Y."/>
            <person name="Hundley H.N."/>
            <person name="Ikeda Y."/>
            <person name="Inoue K."/>
            <person name="Inoue S.I."/>
            <person name="Ishida S."/>
            <person name="Jia Q."/>
            <person name="Kakita M."/>
            <person name="Kanazawa T."/>
            <person name="Kawai Y."/>
            <person name="Kawashima T."/>
            <person name="Kennedy M."/>
            <person name="Kinose K."/>
            <person name="Kinoshita T."/>
            <person name="Kohara Y."/>
            <person name="Koide E."/>
            <person name="Komatsu K."/>
            <person name="Kopischke S."/>
            <person name="Kubo M."/>
            <person name="Kyozuka J."/>
            <person name="Lagercrantz U."/>
            <person name="Lin S.S."/>
            <person name="Lindquist E."/>
            <person name="Lipzen A.M."/>
            <person name="Lu C.W."/>
            <person name="De Luna E."/>
            <person name="Martienssen R.A."/>
            <person name="Minamino N."/>
            <person name="Mizutani M."/>
            <person name="Mizutani M."/>
            <person name="Mochizuki N."/>
            <person name="Monte I."/>
            <person name="Mosher R."/>
            <person name="Nagasaki H."/>
            <person name="Nakagami H."/>
            <person name="Naramoto S."/>
            <person name="Nishitani K."/>
            <person name="Ohtani M."/>
            <person name="Okamoto T."/>
            <person name="Okumura M."/>
            <person name="Phillips J."/>
            <person name="Pollak B."/>
            <person name="Reinders A."/>
            <person name="Rovekamp M."/>
            <person name="Sano R."/>
            <person name="Sawa S."/>
            <person name="Schmid M.W."/>
            <person name="Shirakawa M."/>
            <person name="Solano R."/>
            <person name="Spunde A."/>
            <person name="Suetsugu N."/>
            <person name="Sugano S."/>
            <person name="Sugiyama A."/>
            <person name="Sun R."/>
            <person name="Suzuki Y."/>
            <person name="Takenaka M."/>
            <person name="Takezawa D."/>
            <person name="Tomogane H."/>
            <person name="Tsuzuki M."/>
            <person name="Ueda T."/>
            <person name="Umeda M."/>
            <person name="Ward J.M."/>
            <person name="Watanabe Y."/>
            <person name="Yazaki K."/>
            <person name="Yokoyama R."/>
            <person name="Yoshitake Y."/>
            <person name="Yotsui I."/>
            <person name="Zachgo S."/>
            <person name="Schmutz J."/>
        </authorList>
    </citation>
    <scope>NUCLEOTIDE SEQUENCE [LARGE SCALE GENOMIC DNA]</scope>
    <source>
        <strain evidence="3">Tak-1</strain>
    </source>
</reference>